<protein>
    <submittedName>
        <fullName evidence="2">Uncharacterized protein</fullName>
    </submittedName>
</protein>
<dbReference type="Proteomes" id="UP001500571">
    <property type="component" value="Unassembled WGS sequence"/>
</dbReference>
<evidence type="ECO:0000313" key="3">
    <source>
        <dbReference type="Proteomes" id="UP001500571"/>
    </source>
</evidence>
<comment type="caution">
    <text evidence="2">The sequence shown here is derived from an EMBL/GenBank/DDBJ whole genome shotgun (WGS) entry which is preliminary data.</text>
</comment>
<proteinExistence type="predicted"/>
<sequence length="96" mass="10755">MATPLPTFVWTDVTGSWANPQPGILLAWRQVQRDARWHWEGWVISAWSGGAPAHGEKVYVHQAWTDAAHIRIADAPRPQPDLSRHRPAHHGRSGLA</sequence>
<evidence type="ECO:0000313" key="2">
    <source>
        <dbReference type="EMBL" id="GAA1946202.1"/>
    </source>
</evidence>
<dbReference type="RefSeq" id="WP_344041383.1">
    <property type="nucleotide sequence ID" value="NZ_BAAAPB010000001.1"/>
</dbReference>
<feature type="compositionally biased region" description="Basic residues" evidence="1">
    <location>
        <begin position="85"/>
        <end position="96"/>
    </location>
</feature>
<organism evidence="2 3">
    <name type="scientific">Nocardioides panacihumi</name>
    <dbReference type="NCBI Taxonomy" id="400774"/>
    <lineage>
        <taxon>Bacteria</taxon>
        <taxon>Bacillati</taxon>
        <taxon>Actinomycetota</taxon>
        <taxon>Actinomycetes</taxon>
        <taxon>Propionibacteriales</taxon>
        <taxon>Nocardioidaceae</taxon>
        <taxon>Nocardioides</taxon>
    </lineage>
</organism>
<dbReference type="EMBL" id="BAAAPB010000001">
    <property type="protein sequence ID" value="GAA1946202.1"/>
    <property type="molecule type" value="Genomic_DNA"/>
</dbReference>
<feature type="region of interest" description="Disordered" evidence="1">
    <location>
        <begin position="74"/>
        <end position="96"/>
    </location>
</feature>
<keyword evidence="3" id="KW-1185">Reference proteome</keyword>
<gene>
    <name evidence="2" type="ORF">GCM10009798_01480</name>
</gene>
<accession>A0ABN2Q9W4</accession>
<name>A0ABN2Q9W4_9ACTN</name>
<reference evidence="2 3" key="1">
    <citation type="journal article" date="2019" name="Int. J. Syst. Evol. Microbiol.">
        <title>The Global Catalogue of Microorganisms (GCM) 10K type strain sequencing project: providing services to taxonomists for standard genome sequencing and annotation.</title>
        <authorList>
            <consortium name="The Broad Institute Genomics Platform"/>
            <consortium name="The Broad Institute Genome Sequencing Center for Infectious Disease"/>
            <person name="Wu L."/>
            <person name="Ma J."/>
        </authorList>
    </citation>
    <scope>NUCLEOTIDE SEQUENCE [LARGE SCALE GENOMIC DNA]</scope>
    <source>
        <strain evidence="2 3">JCM 15309</strain>
    </source>
</reference>
<evidence type="ECO:0000256" key="1">
    <source>
        <dbReference type="SAM" id="MobiDB-lite"/>
    </source>
</evidence>